<protein>
    <submittedName>
        <fullName evidence="5">AraC-type DNA-binding protein</fullName>
    </submittedName>
</protein>
<dbReference type="AlphaFoldDB" id="A0A1W1XAH8"/>
<evidence type="ECO:0000256" key="2">
    <source>
        <dbReference type="ARBA" id="ARBA00023125"/>
    </source>
</evidence>
<dbReference type="Pfam" id="PF12833">
    <property type="entry name" value="HTH_18"/>
    <property type="match status" value="1"/>
</dbReference>
<dbReference type="STRING" id="1121001.SAMN02745857_01047"/>
<dbReference type="RefSeq" id="WP_084089619.1">
    <property type="nucleotide sequence ID" value="NZ_FWXD01000005.1"/>
</dbReference>
<dbReference type="InterPro" id="IPR018060">
    <property type="entry name" value="HTH_AraC"/>
</dbReference>
<keyword evidence="2 5" id="KW-0238">DNA-binding</keyword>
<dbReference type="PROSITE" id="PS01124">
    <property type="entry name" value="HTH_ARAC_FAMILY_2"/>
    <property type="match status" value="1"/>
</dbReference>
<organism evidence="5 6">
    <name type="scientific">Andreprevotia lacus DSM 23236</name>
    <dbReference type="NCBI Taxonomy" id="1121001"/>
    <lineage>
        <taxon>Bacteria</taxon>
        <taxon>Pseudomonadati</taxon>
        <taxon>Pseudomonadota</taxon>
        <taxon>Betaproteobacteria</taxon>
        <taxon>Neisseriales</taxon>
        <taxon>Chitinibacteraceae</taxon>
        <taxon>Andreprevotia</taxon>
    </lineage>
</organism>
<keyword evidence="1" id="KW-0805">Transcription regulation</keyword>
<dbReference type="SUPFAM" id="SSF46689">
    <property type="entry name" value="Homeodomain-like"/>
    <property type="match status" value="1"/>
</dbReference>
<feature type="domain" description="HTH araC/xylS-type" evidence="4">
    <location>
        <begin position="184"/>
        <end position="281"/>
    </location>
</feature>
<dbReference type="PROSITE" id="PS00041">
    <property type="entry name" value="HTH_ARAC_FAMILY_1"/>
    <property type="match status" value="1"/>
</dbReference>
<keyword evidence="3" id="KW-0804">Transcription</keyword>
<dbReference type="InterPro" id="IPR020449">
    <property type="entry name" value="Tscrpt_reg_AraC-type_HTH"/>
</dbReference>
<evidence type="ECO:0000256" key="3">
    <source>
        <dbReference type="ARBA" id="ARBA00023163"/>
    </source>
</evidence>
<dbReference type="Gene3D" id="1.10.10.60">
    <property type="entry name" value="Homeodomain-like"/>
    <property type="match status" value="1"/>
</dbReference>
<proteinExistence type="predicted"/>
<evidence type="ECO:0000256" key="1">
    <source>
        <dbReference type="ARBA" id="ARBA00023015"/>
    </source>
</evidence>
<dbReference type="Proteomes" id="UP000192761">
    <property type="component" value="Unassembled WGS sequence"/>
</dbReference>
<keyword evidence="6" id="KW-1185">Reference proteome</keyword>
<dbReference type="PANTHER" id="PTHR47894">
    <property type="entry name" value="HTH-TYPE TRANSCRIPTIONAL REGULATOR GADX"/>
    <property type="match status" value="1"/>
</dbReference>
<reference evidence="5 6" key="1">
    <citation type="submission" date="2017-04" db="EMBL/GenBank/DDBJ databases">
        <authorList>
            <person name="Afonso C.L."/>
            <person name="Miller P.J."/>
            <person name="Scott M.A."/>
            <person name="Spackman E."/>
            <person name="Goraichik I."/>
            <person name="Dimitrov K.M."/>
            <person name="Suarez D.L."/>
            <person name="Swayne D.E."/>
        </authorList>
    </citation>
    <scope>NUCLEOTIDE SEQUENCE [LARGE SCALE GENOMIC DNA]</scope>
    <source>
        <strain evidence="5 6">DSM 23236</strain>
    </source>
</reference>
<dbReference type="GO" id="GO:0003700">
    <property type="term" value="F:DNA-binding transcription factor activity"/>
    <property type="evidence" value="ECO:0007669"/>
    <property type="project" value="InterPro"/>
</dbReference>
<dbReference type="InterPro" id="IPR011051">
    <property type="entry name" value="RmlC_Cupin_sf"/>
</dbReference>
<name>A0A1W1XAH8_9NEIS</name>
<dbReference type="GO" id="GO:0005829">
    <property type="term" value="C:cytosol"/>
    <property type="evidence" value="ECO:0007669"/>
    <property type="project" value="TreeGrafter"/>
</dbReference>
<gene>
    <name evidence="5" type="ORF">SAMN02745857_01047</name>
</gene>
<dbReference type="PANTHER" id="PTHR47894:SF4">
    <property type="entry name" value="HTH-TYPE TRANSCRIPTIONAL REGULATOR GADX"/>
    <property type="match status" value="1"/>
</dbReference>
<sequence>MHAALLDSLLQAGHLAERSFSGGAALFRFHRQVRVQRTPYFIPCLVAVLAGEKRLVFRGAEHVCRAGDWIAVPAGSELGFTNVPDPQRGYFAALVICGSSALLQGFQQRYADVLPQQIDATPVFTPDDNCRKALHDYAAQIMLPSVSKLDHALIEHRWEALWLAMARQGVARELLLAEPGGWRERVTWIVAGDPAQDWRIDAVARQLNTSEATLRRRLVNEDTSFSDILNAARMDRALGMVMHGGAAIARIAEACGYQSPSRFTEAFRARFGLTPTALRASF</sequence>
<dbReference type="InterPro" id="IPR018062">
    <property type="entry name" value="HTH_AraC-typ_CS"/>
</dbReference>
<dbReference type="GO" id="GO:0000976">
    <property type="term" value="F:transcription cis-regulatory region binding"/>
    <property type="evidence" value="ECO:0007669"/>
    <property type="project" value="TreeGrafter"/>
</dbReference>
<dbReference type="PRINTS" id="PR00032">
    <property type="entry name" value="HTHARAC"/>
</dbReference>
<dbReference type="SUPFAM" id="SSF51182">
    <property type="entry name" value="RmlC-like cupins"/>
    <property type="match status" value="1"/>
</dbReference>
<evidence type="ECO:0000313" key="6">
    <source>
        <dbReference type="Proteomes" id="UP000192761"/>
    </source>
</evidence>
<dbReference type="SMART" id="SM00342">
    <property type="entry name" value="HTH_ARAC"/>
    <property type="match status" value="1"/>
</dbReference>
<dbReference type="OrthoDB" id="8584243at2"/>
<accession>A0A1W1XAH8</accession>
<dbReference type="EMBL" id="FWXD01000005">
    <property type="protein sequence ID" value="SMC20784.1"/>
    <property type="molecule type" value="Genomic_DNA"/>
</dbReference>
<dbReference type="InterPro" id="IPR009057">
    <property type="entry name" value="Homeodomain-like_sf"/>
</dbReference>
<evidence type="ECO:0000259" key="4">
    <source>
        <dbReference type="PROSITE" id="PS01124"/>
    </source>
</evidence>
<evidence type="ECO:0000313" key="5">
    <source>
        <dbReference type="EMBL" id="SMC20784.1"/>
    </source>
</evidence>